<protein>
    <recommendedName>
        <fullName evidence="12">L-threonylcarbamoyladenylate synthase</fullName>
        <ecNumber evidence="4">2.7.7.87</ecNumber>
    </recommendedName>
    <alternativeName>
        <fullName evidence="12">L-threonylcarbamoyladenylate synthase</fullName>
    </alternativeName>
</protein>
<evidence type="ECO:0000259" key="15">
    <source>
        <dbReference type="PROSITE" id="PS51163"/>
    </source>
</evidence>
<feature type="domain" description="YrdC-like" evidence="15">
    <location>
        <begin position="15"/>
        <end position="210"/>
    </location>
</feature>
<gene>
    <name evidence="16" type="primary">ywlC_1</name>
    <name evidence="16" type="ORF">Spa11_08130</name>
</gene>
<reference evidence="16 17" key="1">
    <citation type="submission" date="2019-02" db="EMBL/GenBank/DDBJ databases">
        <title>Deep-cultivation of Planctomycetes and their phenomic and genomic characterization uncovers novel biology.</title>
        <authorList>
            <person name="Wiegand S."/>
            <person name="Jogler M."/>
            <person name="Boedeker C."/>
            <person name="Pinto D."/>
            <person name="Vollmers J."/>
            <person name="Rivas-Marin E."/>
            <person name="Kohn T."/>
            <person name="Peeters S.H."/>
            <person name="Heuer A."/>
            <person name="Rast P."/>
            <person name="Oberbeckmann S."/>
            <person name="Bunk B."/>
            <person name="Jeske O."/>
            <person name="Meyerdierks A."/>
            <person name="Storesund J.E."/>
            <person name="Kallscheuer N."/>
            <person name="Luecker S."/>
            <person name="Lage O.M."/>
            <person name="Pohl T."/>
            <person name="Merkel B.J."/>
            <person name="Hornburger P."/>
            <person name="Mueller R.-W."/>
            <person name="Bruemmer F."/>
            <person name="Labrenz M."/>
            <person name="Spormann A.M."/>
            <person name="Op den Camp H."/>
            <person name="Overmann J."/>
            <person name="Amann R."/>
            <person name="Jetten M.S.M."/>
            <person name="Mascher T."/>
            <person name="Medema M.H."/>
            <person name="Devos D.P."/>
            <person name="Kaster A.-K."/>
            <person name="Ovreas L."/>
            <person name="Rohde M."/>
            <person name="Galperin M.Y."/>
            <person name="Jogler C."/>
        </authorList>
    </citation>
    <scope>NUCLEOTIDE SEQUENCE [LARGE SCALE GENOMIC DNA]</scope>
    <source>
        <strain evidence="16 17">Spa11</strain>
    </source>
</reference>
<keyword evidence="9" id="KW-0547">Nucleotide-binding</keyword>
<dbReference type="AlphaFoldDB" id="A0A518K4B7"/>
<dbReference type="PROSITE" id="PS51163">
    <property type="entry name" value="YRDC"/>
    <property type="match status" value="1"/>
</dbReference>
<feature type="active site" evidence="14">
    <location>
        <position position="233"/>
    </location>
</feature>
<evidence type="ECO:0000256" key="12">
    <source>
        <dbReference type="ARBA" id="ARBA00029774"/>
    </source>
</evidence>
<dbReference type="GO" id="GO:0005737">
    <property type="term" value="C:cytoplasm"/>
    <property type="evidence" value="ECO:0007669"/>
    <property type="project" value="UniProtKB-SubCell"/>
</dbReference>
<dbReference type="EMBL" id="CP036349">
    <property type="protein sequence ID" value="QDV72632.1"/>
    <property type="molecule type" value="Genomic_DNA"/>
</dbReference>
<dbReference type="InterPro" id="IPR017867">
    <property type="entry name" value="Tyr_phospatase_low_mol_wt"/>
</dbReference>
<evidence type="ECO:0000256" key="8">
    <source>
        <dbReference type="ARBA" id="ARBA00022695"/>
    </source>
</evidence>
<dbReference type="EC" id="2.7.7.87" evidence="4"/>
<keyword evidence="6 16" id="KW-0808">Transferase</keyword>
<dbReference type="Pfam" id="PF01300">
    <property type="entry name" value="Sua5_yciO_yrdC"/>
    <property type="match status" value="1"/>
</dbReference>
<evidence type="ECO:0000256" key="7">
    <source>
        <dbReference type="ARBA" id="ARBA00022694"/>
    </source>
</evidence>
<dbReference type="SMART" id="SM00226">
    <property type="entry name" value="LMWPc"/>
    <property type="match status" value="1"/>
</dbReference>
<dbReference type="SUPFAM" id="SSF55821">
    <property type="entry name" value="YrdC/RibB"/>
    <property type="match status" value="1"/>
</dbReference>
<evidence type="ECO:0000256" key="10">
    <source>
        <dbReference type="ARBA" id="ARBA00022801"/>
    </source>
</evidence>
<dbReference type="PANTHER" id="PTHR17490:SF16">
    <property type="entry name" value="THREONYLCARBAMOYL-AMP SYNTHASE"/>
    <property type="match status" value="1"/>
</dbReference>
<keyword evidence="5" id="KW-0963">Cytoplasm</keyword>
<accession>A0A518K4B7</accession>
<dbReference type="GO" id="GO:0000049">
    <property type="term" value="F:tRNA binding"/>
    <property type="evidence" value="ECO:0007669"/>
    <property type="project" value="TreeGrafter"/>
</dbReference>
<dbReference type="GO" id="GO:0061710">
    <property type="term" value="F:L-threonylcarbamoyladenylate synthase"/>
    <property type="evidence" value="ECO:0007669"/>
    <property type="project" value="UniProtKB-EC"/>
</dbReference>
<evidence type="ECO:0000256" key="3">
    <source>
        <dbReference type="ARBA" id="ARBA00011063"/>
    </source>
</evidence>
<keyword evidence="8 16" id="KW-0548">Nucleotidyltransferase</keyword>
<dbReference type="NCBIfam" id="TIGR00057">
    <property type="entry name" value="L-threonylcarbamoyladenylate synthase"/>
    <property type="match status" value="1"/>
</dbReference>
<dbReference type="GO" id="GO:0006450">
    <property type="term" value="P:regulation of translational fidelity"/>
    <property type="evidence" value="ECO:0007669"/>
    <property type="project" value="TreeGrafter"/>
</dbReference>
<dbReference type="SUPFAM" id="SSF52788">
    <property type="entry name" value="Phosphotyrosine protein phosphatases I"/>
    <property type="match status" value="1"/>
</dbReference>
<dbReference type="Gene3D" id="3.40.50.2300">
    <property type="match status" value="1"/>
</dbReference>
<dbReference type="GO" id="GO:0003725">
    <property type="term" value="F:double-stranded RNA binding"/>
    <property type="evidence" value="ECO:0007669"/>
    <property type="project" value="InterPro"/>
</dbReference>
<feature type="active site" description="Nucleophile" evidence="14">
    <location>
        <position position="227"/>
    </location>
</feature>
<keyword evidence="7" id="KW-0819">tRNA processing</keyword>
<dbReference type="GO" id="GO:0008033">
    <property type="term" value="P:tRNA processing"/>
    <property type="evidence" value="ECO:0007669"/>
    <property type="project" value="UniProtKB-KW"/>
</dbReference>
<dbReference type="Gene3D" id="3.90.870.10">
    <property type="entry name" value="DHBP synthase"/>
    <property type="match status" value="1"/>
</dbReference>
<evidence type="ECO:0000256" key="9">
    <source>
        <dbReference type="ARBA" id="ARBA00022741"/>
    </source>
</evidence>
<dbReference type="InterPro" id="IPR023485">
    <property type="entry name" value="Ptyr_pPase"/>
</dbReference>
<keyword evidence="17" id="KW-1185">Reference proteome</keyword>
<dbReference type="KEGG" id="bmei:Spa11_08130"/>
<evidence type="ECO:0000256" key="1">
    <source>
        <dbReference type="ARBA" id="ARBA00004496"/>
    </source>
</evidence>
<evidence type="ECO:0000313" key="17">
    <source>
        <dbReference type="Proteomes" id="UP000316426"/>
    </source>
</evidence>
<evidence type="ECO:0000256" key="5">
    <source>
        <dbReference type="ARBA" id="ARBA00022490"/>
    </source>
</evidence>
<comment type="subcellular location">
    <subcellularLocation>
        <location evidence="1">Cytoplasm</location>
    </subcellularLocation>
</comment>
<dbReference type="InterPro" id="IPR017945">
    <property type="entry name" value="DHBP_synth_RibB-like_a/b_dom"/>
</dbReference>
<dbReference type="GO" id="GO:0004725">
    <property type="term" value="F:protein tyrosine phosphatase activity"/>
    <property type="evidence" value="ECO:0007669"/>
    <property type="project" value="InterPro"/>
</dbReference>
<proteinExistence type="inferred from homology"/>
<dbReference type="Pfam" id="PF01451">
    <property type="entry name" value="LMWPc"/>
    <property type="match status" value="1"/>
</dbReference>
<sequence length="381" mass="40432">MPPTVINVARADDVRDVVHRAVQALAEGQLVAIPTETVYGIAASATHPDAVARLAAAKGRDMASPFALAVKSVEDAEDYAPGWNAVARRLARRCWPGPVTLVVEANRQEGLLRQLPQAVLPYVCPNGSVGLRSPANQLVQDILRMLAGPIALSSANKSGEPDATTAKDCVEALGDKLSLVLDDGPARYGQPSSVVRITEAGFEVLREGVVGRPTLERLSRMLVIFVCTGNTCRSPLAEVLMRRRLADELGVAEDELEQSGVMVASAGIAAAAGSPASPETAEVLRKQGLSCDAHSAQQLTEHLVRQADWLFAMTPSHVESILSLWPEAAGRVKLVDASGGAISDPIGGPLEVYERCAEQIRAGVERHAEQILTELRASTNK</sequence>
<evidence type="ECO:0000256" key="14">
    <source>
        <dbReference type="PIRSR" id="PIRSR617867-1"/>
    </source>
</evidence>
<evidence type="ECO:0000256" key="11">
    <source>
        <dbReference type="ARBA" id="ARBA00022840"/>
    </source>
</evidence>
<evidence type="ECO:0000256" key="6">
    <source>
        <dbReference type="ARBA" id="ARBA00022679"/>
    </source>
</evidence>
<dbReference type="GO" id="GO:0005524">
    <property type="term" value="F:ATP binding"/>
    <property type="evidence" value="ECO:0007669"/>
    <property type="project" value="UniProtKB-KW"/>
</dbReference>
<keyword evidence="10" id="KW-0378">Hydrolase</keyword>
<comment type="similarity">
    <text evidence="2">Belongs to the SUA5 family.</text>
</comment>
<keyword evidence="11" id="KW-0067">ATP-binding</keyword>
<evidence type="ECO:0000313" key="16">
    <source>
        <dbReference type="EMBL" id="QDV72632.1"/>
    </source>
</evidence>
<dbReference type="RefSeq" id="WP_145108226.1">
    <property type="nucleotide sequence ID" value="NZ_CP036349.1"/>
</dbReference>
<dbReference type="PANTHER" id="PTHR17490">
    <property type="entry name" value="SUA5"/>
    <property type="match status" value="1"/>
</dbReference>
<organism evidence="16 17">
    <name type="scientific">Botrimarina mediterranea</name>
    <dbReference type="NCBI Taxonomy" id="2528022"/>
    <lineage>
        <taxon>Bacteria</taxon>
        <taxon>Pseudomonadati</taxon>
        <taxon>Planctomycetota</taxon>
        <taxon>Planctomycetia</taxon>
        <taxon>Pirellulales</taxon>
        <taxon>Lacipirellulaceae</taxon>
        <taxon>Botrimarina</taxon>
    </lineage>
</organism>
<evidence type="ECO:0000256" key="13">
    <source>
        <dbReference type="ARBA" id="ARBA00048366"/>
    </source>
</evidence>
<name>A0A518K4B7_9BACT</name>
<dbReference type="InterPro" id="IPR036196">
    <property type="entry name" value="Ptyr_pPase_sf"/>
</dbReference>
<comment type="similarity">
    <text evidence="3">Belongs to the low molecular weight phosphotyrosine protein phosphatase family.</text>
</comment>
<evidence type="ECO:0000256" key="4">
    <source>
        <dbReference type="ARBA" id="ARBA00012584"/>
    </source>
</evidence>
<dbReference type="InterPro" id="IPR006070">
    <property type="entry name" value="Sua5-like_dom"/>
</dbReference>
<evidence type="ECO:0000256" key="2">
    <source>
        <dbReference type="ARBA" id="ARBA00007663"/>
    </source>
</evidence>
<feature type="active site" description="Proton donor" evidence="14">
    <location>
        <position position="344"/>
    </location>
</feature>
<comment type="catalytic activity">
    <reaction evidence="13">
        <text>L-threonine + hydrogencarbonate + ATP = L-threonylcarbamoyladenylate + diphosphate + H2O</text>
        <dbReference type="Rhea" id="RHEA:36407"/>
        <dbReference type="ChEBI" id="CHEBI:15377"/>
        <dbReference type="ChEBI" id="CHEBI:17544"/>
        <dbReference type="ChEBI" id="CHEBI:30616"/>
        <dbReference type="ChEBI" id="CHEBI:33019"/>
        <dbReference type="ChEBI" id="CHEBI:57926"/>
        <dbReference type="ChEBI" id="CHEBI:73682"/>
        <dbReference type="EC" id="2.7.7.87"/>
    </reaction>
</comment>
<dbReference type="PRINTS" id="PR00719">
    <property type="entry name" value="LMWPTPASE"/>
</dbReference>
<dbReference type="InterPro" id="IPR050156">
    <property type="entry name" value="TC-AMP_synthase_SUA5"/>
</dbReference>
<dbReference type="Proteomes" id="UP000316426">
    <property type="component" value="Chromosome"/>
</dbReference>